<dbReference type="Gene3D" id="3.20.20.30">
    <property type="entry name" value="Luciferase-like domain"/>
    <property type="match status" value="1"/>
</dbReference>
<sequence length="319" mass="33960">MSEPAAPVSEPASVPPAFGVQLPVQSQSTLYCEPWETTAGPAELAAAAQAADRLGFAYVAVCDHVAIPERLAGAMGATWYDPVSTLGWLAALTTRTLLLSHVAVLPLRHPLLSAKQYATLDQLSGGRLLLGVGAGHVPEEFAALGVDFHQRGAILDETLVALDLALREEFPVHEGPRFPFSGLSVSPRPVQSPRPPLWVGGSSPRAVRRAATLGEGWLSQGDTLATLPEQLELIRTTREQAGRGGPFAVNVIPPALYVGEPSWHLGRRSVSGKPEQLAETLRGYVAAGATHLQLRPRSRGVGEYLEQLERIAAEVLPLV</sequence>
<keyword evidence="1" id="KW-0560">Oxidoreductase</keyword>
<accession>A0ABV6V6I7</accession>
<reference evidence="1 2" key="1">
    <citation type="submission" date="2024-09" db="EMBL/GenBank/DDBJ databases">
        <authorList>
            <person name="Lee S.D."/>
        </authorList>
    </citation>
    <scope>NUCLEOTIDE SEQUENCE [LARGE SCALE GENOMIC DNA]</scope>
    <source>
        <strain evidence="1 2">N1-1</strain>
    </source>
</reference>
<evidence type="ECO:0000313" key="1">
    <source>
        <dbReference type="EMBL" id="MFC1409237.1"/>
    </source>
</evidence>
<dbReference type="NCBIfam" id="TIGR03619">
    <property type="entry name" value="F420_Rv2161c"/>
    <property type="match status" value="1"/>
</dbReference>
<dbReference type="InterPro" id="IPR036661">
    <property type="entry name" value="Luciferase-like_sf"/>
</dbReference>
<dbReference type="EC" id="1.-.-.-" evidence="1"/>
<dbReference type="InterPro" id="IPR019921">
    <property type="entry name" value="Lucif-like_OxRdtase_Rv2161c"/>
</dbReference>
<gene>
    <name evidence="1" type="ORF">ACEZDG_08075</name>
</gene>
<name>A0ABV6V6I7_9ACTN</name>
<keyword evidence="2" id="KW-1185">Reference proteome</keyword>
<dbReference type="SUPFAM" id="SSF51679">
    <property type="entry name" value="Bacterial luciferase-like"/>
    <property type="match status" value="1"/>
</dbReference>
<dbReference type="EMBL" id="JBHEZX010000003">
    <property type="protein sequence ID" value="MFC1409237.1"/>
    <property type="molecule type" value="Genomic_DNA"/>
</dbReference>
<dbReference type="Proteomes" id="UP001592582">
    <property type="component" value="Unassembled WGS sequence"/>
</dbReference>
<dbReference type="InterPro" id="IPR050172">
    <property type="entry name" value="SsuD_RutA_monooxygenase"/>
</dbReference>
<dbReference type="InterPro" id="IPR011251">
    <property type="entry name" value="Luciferase-like_dom"/>
</dbReference>
<comment type="caution">
    <text evidence="1">The sequence shown here is derived from an EMBL/GenBank/DDBJ whole genome shotgun (WGS) entry which is preliminary data.</text>
</comment>
<dbReference type="GO" id="GO:0016491">
    <property type="term" value="F:oxidoreductase activity"/>
    <property type="evidence" value="ECO:0007669"/>
    <property type="project" value="UniProtKB-KW"/>
</dbReference>
<proteinExistence type="predicted"/>
<evidence type="ECO:0000313" key="2">
    <source>
        <dbReference type="Proteomes" id="UP001592582"/>
    </source>
</evidence>
<protein>
    <submittedName>
        <fullName evidence="1">TIGR03619 family F420-dependent LLM class oxidoreductase</fullName>
        <ecNumber evidence="1">1.-.-.-</ecNumber>
    </submittedName>
</protein>
<dbReference type="Pfam" id="PF00296">
    <property type="entry name" value="Bac_luciferase"/>
    <property type="match status" value="1"/>
</dbReference>
<dbReference type="PANTHER" id="PTHR42847">
    <property type="entry name" value="ALKANESULFONATE MONOOXYGENASE"/>
    <property type="match status" value="1"/>
</dbReference>
<dbReference type="PANTHER" id="PTHR42847:SF4">
    <property type="entry name" value="ALKANESULFONATE MONOOXYGENASE-RELATED"/>
    <property type="match status" value="1"/>
</dbReference>
<organism evidence="1 2">
    <name type="scientific">Streptacidiphilus alkalitolerans</name>
    <dbReference type="NCBI Taxonomy" id="3342712"/>
    <lineage>
        <taxon>Bacteria</taxon>
        <taxon>Bacillati</taxon>
        <taxon>Actinomycetota</taxon>
        <taxon>Actinomycetes</taxon>
        <taxon>Kitasatosporales</taxon>
        <taxon>Streptomycetaceae</taxon>
        <taxon>Streptacidiphilus</taxon>
    </lineage>
</organism>